<dbReference type="GO" id="GO:1990573">
    <property type="term" value="P:potassium ion import across plasma membrane"/>
    <property type="evidence" value="ECO:0007669"/>
    <property type="project" value="TreeGrafter"/>
</dbReference>
<proteinExistence type="predicted"/>
<organism evidence="5 6">
    <name type="scientific">Blepharisma stoltei</name>
    <dbReference type="NCBI Taxonomy" id="1481888"/>
    <lineage>
        <taxon>Eukaryota</taxon>
        <taxon>Sar</taxon>
        <taxon>Alveolata</taxon>
        <taxon>Ciliophora</taxon>
        <taxon>Postciliodesmatophora</taxon>
        <taxon>Heterotrichea</taxon>
        <taxon>Heterotrichida</taxon>
        <taxon>Blepharismidae</taxon>
        <taxon>Blepharisma</taxon>
    </lineage>
</organism>
<dbReference type="GO" id="GO:0030007">
    <property type="term" value="P:intracellular potassium ion homeostasis"/>
    <property type="evidence" value="ECO:0007669"/>
    <property type="project" value="TreeGrafter"/>
</dbReference>
<protein>
    <recommendedName>
        <fullName evidence="4">Cation-transporting P-type ATPase N-terminal domain-containing protein</fullName>
    </recommendedName>
</protein>
<sequence length="239" mass="27034">MSEEDGFSGIDEKLKDLTWHKMTPEELSWGLETDLNEGLTQEKALKKLKIFGENCLYDRDDSFKRIFKHVLSPLTIFIYIAAIFSYFAYRKGYVSYILYSVLPIIAIIISTITLVRNEQSRSDLKSADVKIPQKCAVIRNARDMAISRYELVPGDIVKFRSGDTIPADLRILSANDLKVDIECFTDCETILPRSEKCTSQNFLQSENIVYFGSLCAMGMGKGVVVGTGKNTLLFRLVQV</sequence>
<dbReference type="PANTHER" id="PTHR43294">
    <property type="entry name" value="SODIUM/POTASSIUM-TRANSPORTING ATPASE SUBUNIT ALPHA"/>
    <property type="match status" value="1"/>
</dbReference>
<feature type="transmembrane region" description="Helical" evidence="3">
    <location>
        <begin position="93"/>
        <end position="115"/>
    </location>
</feature>
<dbReference type="EMBL" id="CAJZBQ010000053">
    <property type="protein sequence ID" value="CAG9331215.1"/>
    <property type="molecule type" value="Genomic_DNA"/>
</dbReference>
<comment type="caution">
    <text evidence="5">The sequence shown here is derived from an EMBL/GenBank/DDBJ whole genome shotgun (WGS) entry which is preliminary data.</text>
</comment>
<dbReference type="GO" id="GO:0005391">
    <property type="term" value="F:P-type sodium:potassium-exchanging transporter activity"/>
    <property type="evidence" value="ECO:0007669"/>
    <property type="project" value="TreeGrafter"/>
</dbReference>
<dbReference type="SUPFAM" id="SSF81665">
    <property type="entry name" value="Calcium ATPase, transmembrane domain M"/>
    <property type="match status" value="1"/>
</dbReference>
<dbReference type="GO" id="GO:0006883">
    <property type="term" value="P:intracellular sodium ion homeostasis"/>
    <property type="evidence" value="ECO:0007669"/>
    <property type="project" value="TreeGrafter"/>
</dbReference>
<comment type="subcellular location">
    <subcellularLocation>
        <location evidence="1">Cell membrane</location>
        <topology evidence="1">Multi-pass membrane protein</topology>
    </subcellularLocation>
</comment>
<feature type="transmembrane region" description="Helical" evidence="3">
    <location>
        <begin position="66"/>
        <end position="87"/>
    </location>
</feature>
<evidence type="ECO:0000256" key="2">
    <source>
        <dbReference type="ARBA" id="ARBA00022475"/>
    </source>
</evidence>
<dbReference type="SUPFAM" id="SSF81653">
    <property type="entry name" value="Calcium ATPase, transduction domain A"/>
    <property type="match status" value="1"/>
</dbReference>
<evidence type="ECO:0000259" key="4">
    <source>
        <dbReference type="SMART" id="SM00831"/>
    </source>
</evidence>
<dbReference type="InterPro" id="IPR050510">
    <property type="entry name" value="Cation_transp_ATPase_P-type"/>
</dbReference>
<dbReference type="SMART" id="SM00831">
    <property type="entry name" value="Cation_ATPase_N"/>
    <property type="match status" value="1"/>
</dbReference>
<dbReference type="Proteomes" id="UP001162131">
    <property type="component" value="Unassembled WGS sequence"/>
</dbReference>
<evidence type="ECO:0000256" key="3">
    <source>
        <dbReference type="SAM" id="Phobius"/>
    </source>
</evidence>
<gene>
    <name evidence="5" type="ORF">BSTOLATCC_MIC53291</name>
</gene>
<evidence type="ECO:0000256" key="1">
    <source>
        <dbReference type="ARBA" id="ARBA00004651"/>
    </source>
</evidence>
<keyword evidence="3" id="KW-1133">Transmembrane helix</keyword>
<dbReference type="GO" id="GO:0005886">
    <property type="term" value="C:plasma membrane"/>
    <property type="evidence" value="ECO:0007669"/>
    <property type="project" value="UniProtKB-SubCell"/>
</dbReference>
<evidence type="ECO:0000313" key="6">
    <source>
        <dbReference type="Proteomes" id="UP001162131"/>
    </source>
</evidence>
<keyword evidence="3" id="KW-0812">Transmembrane</keyword>
<dbReference type="Pfam" id="PF00690">
    <property type="entry name" value="Cation_ATPase_N"/>
    <property type="match status" value="1"/>
</dbReference>
<dbReference type="PANTHER" id="PTHR43294:SF21">
    <property type="entry name" value="CATION TRANSPORTING ATPASE"/>
    <property type="match status" value="1"/>
</dbReference>
<dbReference type="GO" id="GO:1902600">
    <property type="term" value="P:proton transmembrane transport"/>
    <property type="evidence" value="ECO:0007669"/>
    <property type="project" value="TreeGrafter"/>
</dbReference>
<feature type="domain" description="Cation-transporting P-type ATPase N-terminal" evidence="4">
    <location>
        <begin position="18"/>
        <end position="90"/>
    </location>
</feature>
<accession>A0AAU9JWK0</accession>
<dbReference type="Gene3D" id="2.70.150.10">
    <property type="entry name" value="Calcium-transporting ATPase, cytoplasmic transduction domain A"/>
    <property type="match status" value="1"/>
</dbReference>
<evidence type="ECO:0000313" key="5">
    <source>
        <dbReference type="EMBL" id="CAG9331215.1"/>
    </source>
</evidence>
<dbReference type="Pfam" id="PF00122">
    <property type="entry name" value="E1-E2_ATPase"/>
    <property type="match status" value="1"/>
</dbReference>
<keyword evidence="2" id="KW-1003">Cell membrane</keyword>
<keyword evidence="3" id="KW-0472">Membrane</keyword>
<keyword evidence="6" id="KW-1185">Reference proteome</keyword>
<dbReference type="InterPro" id="IPR059000">
    <property type="entry name" value="ATPase_P-type_domA"/>
</dbReference>
<dbReference type="InterPro" id="IPR023298">
    <property type="entry name" value="ATPase_P-typ_TM_dom_sf"/>
</dbReference>
<name>A0AAU9JWK0_9CILI</name>
<dbReference type="GO" id="GO:0036376">
    <property type="term" value="P:sodium ion export across plasma membrane"/>
    <property type="evidence" value="ECO:0007669"/>
    <property type="project" value="TreeGrafter"/>
</dbReference>
<dbReference type="AlphaFoldDB" id="A0AAU9JWK0"/>
<reference evidence="5" key="1">
    <citation type="submission" date="2021-09" db="EMBL/GenBank/DDBJ databases">
        <authorList>
            <consortium name="AG Swart"/>
            <person name="Singh M."/>
            <person name="Singh A."/>
            <person name="Seah K."/>
            <person name="Emmerich C."/>
        </authorList>
    </citation>
    <scope>NUCLEOTIDE SEQUENCE</scope>
    <source>
        <strain evidence="5">ATCC30299</strain>
    </source>
</reference>
<dbReference type="Gene3D" id="1.20.1110.10">
    <property type="entry name" value="Calcium-transporting ATPase, transmembrane domain"/>
    <property type="match status" value="1"/>
</dbReference>
<dbReference type="InterPro" id="IPR004014">
    <property type="entry name" value="ATPase_P-typ_cation-transptr_N"/>
</dbReference>
<dbReference type="InterPro" id="IPR008250">
    <property type="entry name" value="ATPase_P-typ_transduc_dom_A_sf"/>
</dbReference>